<comment type="caution">
    <text evidence="1">The sequence shown here is derived from an EMBL/GenBank/DDBJ whole genome shotgun (WGS) entry which is preliminary data.</text>
</comment>
<sequence>MPSEGESGRPRPPWRLRDVYDLLEQVRARPLMWLRSRSLRELRTLLTGYHLALCVHGAGEDFAFGPGGPFAEWLRRRFGAESSLDWGAFIERNAGGREPLDLFFDLLEEYRSEQRSG</sequence>
<dbReference type="AlphaFoldDB" id="A0A7W8VBR4"/>
<dbReference type="Proteomes" id="UP000572635">
    <property type="component" value="Unassembled WGS sequence"/>
</dbReference>
<dbReference type="RefSeq" id="WP_221331406.1">
    <property type="nucleotide sequence ID" value="NZ_JACHDB010000001.1"/>
</dbReference>
<protein>
    <submittedName>
        <fullName evidence="1">Uncharacterized protein</fullName>
    </submittedName>
</protein>
<evidence type="ECO:0000313" key="1">
    <source>
        <dbReference type="EMBL" id="MBB5430149.1"/>
    </source>
</evidence>
<reference evidence="1 2" key="1">
    <citation type="submission" date="2020-08" db="EMBL/GenBank/DDBJ databases">
        <title>Sequencing the genomes of 1000 actinobacteria strains.</title>
        <authorList>
            <person name="Klenk H.-P."/>
        </authorList>
    </citation>
    <scope>NUCLEOTIDE SEQUENCE [LARGE SCALE GENOMIC DNA]</scope>
    <source>
        <strain evidence="1 2">DSM 44551</strain>
    </source>
</reference>
<proteinExistence type="predicted"/>
<dbReference type="EMBL" id="JACHDB010000001">
    <property type="protein sequence ID" value="MBB5430149.1"/>
    <property type="molecule type" value="Genomic_DNA"/>
</dbReference>
<evidence type="ECO:0000313" key="2">
    <source>
        <dbReference type="Proteomes" id="UP000572635"/>
    </source>
</evidence>
<name>A0A7W8VBR4_9ACTN</name>
<organism evidence="1 2">
    <name type="scientific">Nocardiopsis composta</name>
    <dbReference type="NCBI Taxonomy" id="157465"/>
    <lineage>
        <taxon>Bacteria</taxon>
        <taxon>Bacillati</taxon>
        <taxon>Actinomycetota</taxon>
        <taxon>Actinomycetes</taxon>
        <taxon>Streptosporangiales</taxon>
        <taxon>Nocardiopsidaceae</taxon>
        <taxon>Nocardiopsis</taxon>
    </lineage>
</organism>
<gene>
    <name evidence="1" type="ORF">HDA36_000233</name>
</gene>
<accession>A0A7W8VBR4</accession>
<keyword evidence="2" id="KW-1185">Reference proteome</keyword>